<dbReference type="InterPro" id="IPR035437">
    <property type="entry name" value="SNase_OB-fold_sf"/>
</dbReference>
<reference evidence="2 3" key="1">
    <citation type="submission" date="2019-07" db="EMBL/GenBank/DDBJ databases">
        <authorList>
            <person name="Cremers G."/>
        </authorList>
    </citation>
    <scope>NUCLEOTIDE SEQUENCE [LARGE SCALE GENOMIC DNA]</scope>
</reference>
<dbReference type="InterPro" id="IPR016071">
    <property type="entry name" value="Staphylococal_nuclease_OB-fold"/>
</dbReference>
<keyword evidence="3" id="KW-1185">Reference proteome</keyword>
<accession>A0A564ZN07</accession>
<dbReference type="Proteomes" id="UP000334340">
    <property type="component" value="Unassembled WGS sequence"/>
</dbReference>
<protein>
    <recommendedName>
        <fullName evidence="1">TNase-like domain-containing protein</fullName>
    </recommendedName>
</protein>
<dbReference type="AlphaFoldDB" id="A0A564ZN07"/>
<gene>
    <name evidence="2" type="ORF">MELA_02647</name>
</gene>
<dbReference type="Gene3D" id="2.40.50.90">
    <property type="match status" value="1"/>
</dbReference>
<feature type="domain" description="TNase-like" evidence="1">
    <location>
        <begin position="7"/>
        <end position="47"/>
    </location>
</feature>
<evidence type="ECO:0000259" key="1">
    <source>
        <dbReference type="Pfam" id="PF00565"/>
    </source>
</evidence>
<sequence length="84" mass="9705">MARIGPTDVNAEQVRQGMAWVYRRYVRDKSLFTIEQEAREARRGLWVDPHPVPPWEYRHGGREIFKDVAAPTRSAREAQGVSPT</sequence>
<evidence type="ECO:0000313" key="3">
    <source>
        <dbReference type="Proteomes" id="UP000334340"/>
    </source>
</evidence>
<proteinExistence type="predicted"/>
<evidence type="ECO:0000313" key="2">
    <source>
        <dbReference type="EMBL" id="VUZ86247.1"/>
    </source>
</evidence>
<name>A0A564ZN07_9BACT</name>
<dbReference type="EMBL" id="CABIKM010000048">
    <property type="protein sequence ID" value="VUZ86247.1"/>
    <property type="molecule type" value="Genomic_DNA"/>
</dbReference>
<organism evidence="2 3">
    <name type="scientific">Candidatus Methylomirabilis lanthanidiphila</name>
    <dbReference type="NCBI Taxonomy" id="2211376"/>
    <lineage>
        <taxon>Bacteria</taxon>
        <taxon>Candidatus Methylomirabilota</taxon>
        <taxon>Candidatus Methylomirabilia</taxon>
        <taxon>Candidatus Methylomirabilales</taxon>
        <taxon>Candidatus Methylomirabilaceae</taxon>
        <taxon>Candidatus Methylomirabilis</taxon>
    </lineage>
</organism>
<dbReference type="Pfam" id="PF00565">
    <property type="entry name" value="SNase"/>
    <property type="match status" value="1"/>
</dbReference>
<dbReference type="SUPFAM" id="SSF50199">
    <property type="entry name" value="Staphylococcal nuclease"/>
    <property type="match status" value="1"/>
</dbReference>